<name>G8JUH4_ERECY</name>
<dbReference type="GO" id="GO:1990344">
    <property type="term" value="P:secondary cell septum biogenesis"/>
    <property type="evidence" value="ECO:0007669"/>
    <property type="project" value="EnsemblFungi"/>
</dbReference>
<dbReference type="InParanoid" id="G8JUH4"/>
<evidence type="ECO:0000313" key="4">
    <source>
        <dbReference type="Proteomes" id="UP000006790"/>
    </source>
</evidence>
<dbReference type="SUPFAM" id="SSF49562">
    <property type="entry name" value="C2 domain (Calcium/lipid-binding domain, CaLB)"/>
    <property type="match status" value="1"/>
</dbReference>
<feature type="compositionally biased region" description="Basic residues" evidence="1">
    <location>
        <begin position="367"/>
        <end position="381"/>
    </location>
</feature>
<dbReference type="InterPro" id="IPR052981">
    <property type="entry name" value="Ingression_C2_domain"/>
</dbReference>
<dbReference type="GO" id="GO:0051276">
    <property type="term" value="P:chromosome organization"/>
    <property type="evidence" value="ECO:0007669"/>
    <property type="project" value="EnsemblFungi"/>
</dbReference>
<sequence>MGLGDSILGGVNGTLDVFVRKAKDLPNLRKIDKQDPFVKLRIAHITIVSDTVYRGGQIPVFDFHAVFELTPGMKHELHVELYDDHKHGSKIIGRCVVDLKPALYSDPEDGYDRWYELNLGDDETGKIYIELTFKPHTPNSQPESCIQSVSSAVSHSVSKRGPPLPSEIPYVPYGKGQLTPGPPKKSPEYVHGGHVGQPLPIRRRAPDTLQYIPATPGSQPENELNEIPNFSSSIDSIEDIELRSSHNSQETGITAKLKQLKERWNNFKQGSGEHHQDTRADVDLEALQRVVGVSPERVKSTLSHHSAHLSKLELQPPLPPLPVDADRKSRSLSPSQYSPQQISRSRSPAFVRKSMDLPPLPQEAIHRQPRLPVRKRPPSKY</sequence>
<feature type="region of interest" description="Disordered" evidence="1">
    <location>
        <begin position="298"/>
        <end position="381"/>
    </location>
</feature>
<dbReference type="HOGENOM" id="CLU_673016_0_0_1"/>
<dbReference type="RefSeq" id="XP_003647571.1">
    <property type="nucleotide sequence ID" value="XM_003647523.1"/>
</dbReference>
<dbReference type="InterPro" id="IPR000008">
    <property type="entry name" value="C2_dom"/>
</dbReference>
<dbReference type="InterPro" id="IPR035892">
    <property type="entry name" value="C2_domain_sf"/>
</dbReference>
<feature type="domain" description="C2" evidence="2">
    <location>
        <begin position="1"/>
        <end position="115"/>
    </location>
</feature>
<evidence type="ECO:0000256" key="1">
    <source>
        <dbReference type="SAM" id="MobiDB-lite"/>
    </source>
</evidence>
<dbReference type="KEGG" id="erc:Ecym_6379"/>
<dbReference type="GO" id="GO:0030234">
    <property type="term" value="F:enzyme regulator activity"/>
    <property type="evidence" value="ECO:0007669"/>
    <property type="project" value="EnsemblFungi"/>
</dbReference>
<dbReference type="EMBL" id="CP002502">
    <property type="protein sequence ID" value="AET40754.1"/>
    <property type="molecule type" value="Genomic_DNA"/>
</dbReference>
<dbReference type="AlphaFoldDB" id="G8JUH4"/>
<dbReference type="STRING" id="931890.G8JUH4"/>
<accession>G8JUH4</accession>
<dbReference type="InterPro" id="IPR037791">
    <property type="entry name" value="C2_fungal_Inn1"/>
</dbReference>
<dbReference type="CDD" id="cd08681">
    <property type="entry name" value="C2_fungal_Inn1p-like"/>
    <property type="match status" value="1"/>
</dbReference>
<dbReference type="FunCoup" id="G8JUH4">
    <property type="interactions" value="146"/>
</dbReference>
<dbReference type="GeneID" id="11471117"/>
<dbReference type="GO" id="GO:0032154">
    <property type="term" value="C:cleavage furrow"/>
    <property type="evidence" value="ECO:0007669"/>
    <property type="project" value="EnsemblFungi"/>
</dbReference>
<keyword evidence="4" id="KW-1185">Reference proteome</keyword>
<dbReference type="SMART" id="SM00239">
    <property type="entry name" value="C2"/>
    <property type="match status" value="1"/>
</dbReference>
<dbReference type="OrthoDB" id="270970at2759"/>
<organism evidence="3 4">
    <name type="scientific">Eremothecium cymbalariae (strain CBS 270.75 / DBVPG 7215 / KCTC 17166 / NRRL Y-17582)</name>
    <name type="common">Yeast</name>
    <dbReference type="NCBI Taxonomy" id="931890"/>
    <lineage>
        <taxon>Eukaryota</taxon>
        <taxon>Fungi</taxon>
        <taxon>Dikarya</taxon>
        <taxon>Ascomycota</taxon>
        <taxon>Saccharomycotina</taxon>
        <taxon>Saccharomycetes</taxon>
        <taxon>Saccharomycetales</taxon>
        <taxon>Saccharomycetaceae</taxon>
        <taxon>Eremothecium</taxon>
    </lineage>
</organism>
<dbReference type="GO" id="GO:0000142">
    <property type="term" value="C:cellular bud neck contractile ring"/>
    <property type="evidence" value="ECO:0007669"/>
    <property type="project" value="EnsemblFungi"/>
</dbReference>
<evidence type="ECO:0000313" key="3">
    <source>
        <dbReference type="EMBL" id="AET40754.1"/>
    </source>
</evidence>
<dbReference type="OMA" id="TRFHFAN"/>
<feature type="compositionally biased region" description="Polar residues" evidence="1">
    <location>
        <begin position="331"/>
        <end position="346"/>
    </location>
</feature>
<dbReference type="Pfam" id="PF00168">
    <property type="entry name" value="C2"/>
    <property type="match status" value="1"/>
</dbReference>
<protein>
    <recommendedName>
        <fullName evidence="2">C2 domain-containing protein</fullName>
    </recommendedName>
</protein>
<dbReference type="PROSITE" id="PS50004">
    <property type="entry name" value="C2"/>
    <property type="match status" value="1"/>
</dbReference>
<evidence type="ECO:0000259" key="2">
    <source>
        <dbReference type="PROSITE" id="PS50004"/>
    </source>
</evidence>
<dbReference type="Proteomes" id="UP000006790">
    <property type="component" value="Chromosome 6"/>
</dbReference>
<dbReference type="GO" id="GO:0044697">
    <property type="term" value="C:HICS complex"/>
    <property type="evidence" value="ECO:0007669"/>
    <property type="project" value="EnsemblFungi"/>
</dbReference>
<reference evidence="4" key="1">
    <citation type="journal article" date="2012" name="G3 (Bethesda)">
        <title>Pichia sorbitophila, an interspecies yeast hybrid reveals early steps of genome resolution following polyploidization.</title>
        <authorList>
            <person name="Leh Louis V."/>
            <person name="Despons L."/>
            <person name="Friedrich A."/>
            <person name="Martin T."/>
            <person name="Durrens P."/>
            <person name="Casaregola S."/>
            <person name="Neuveglise C."/>
            <person name="Fairhead C."/>
            <person name="Marck C."/>
            <person name="Cruz J.A."/>
            <person name="Straub M.L."/>
            <person name="Kugler V."/>
            <person name="Sacerdot C."/>
            <person name="Uzunov Z."/>
            <person name="Thierry A."/>
            <person name="Weiss S."/>
            <person name="Bleykasten C."/>
            <person name="De Montigny J."/>
            <person name="Jacques N."/>
            <person name="Jung P."/>
            <person name="Lemaire M."/>
            <person name="Mallet S."/>
            <person name="Morel G."/>
            <person name="Richard G.F."/>
            <person name="Sarkar A."/>
            <person name="Savel G."/>
            <person name="Schacherer J."/>
            <person name="Seret M.L."/>
            <person name="Talla E."/>
            <person name="Samson G."/>
            <person name="Jubin C."/>
            <person name="Poulain J."/>
            <person name="Vacherie B."/>
            <person name="Barbe V."/>
            <person name="Pelletier E."/>
            <person name="Sherman D.J."/>
            <person name="Westhof E."/>
            <person name="Weissenbach J."/>
            <person name="Baret P.V."/>
            <person name="Wincker P."/>
            <person name="Gaillardin C."/>
            <person name="Dujon B."/>
            <person name="Souciet J.L."/>
        </authorList>
    </citation>
    <scope>NUCLEOTIDE SEQUENCE [LARGE SCALE GENOMIC DNA]</scope>
    <source>
        <strain evidence="4">CBS 270.75 / DBVPG 7215 / KCTC 17166 / NRRL Y-17582</strain>
    </source>
</reference>
<dbReference type="eggNOG" id="ENOG502QSUF">
    <property type="taxonomic scope" value="Eukaryota"/>
</dbReference>
<proteinExistence type="predicted"/>
<dbReference type="Gene3D" id="2.60.40.150">
    <property type="entry name" value="C2 domain"/>
    <property type="match status" value="1"/>
</dbReference>
<dbReference type="PANTHER" id="PTHR47052">
    <property type="entry name" value="CONSERVED SERINE PROLINE-RICH PROTEIN (AFU_ORTHOLOGUE AFUA_2G01790)"/>
    <property type="match status" value="1"/>
</dbReference>
<dbReference type="PANTHER" id="PTHR47052:SF3">
    <property type="entry name" value="INGRESSION PROTEIN 1"/>
    <property type="match status" value="1"/>
</dbReference>
<gene>
    <name evidence="3" type="ordered locus">Ecym_6379</name>
</gene>